<reference evidence="1 2" key="1">
    <citation type="submission" date="2019-03" db="EMBL/GenBank/DDBJ databases">
        <title>Genomic and seasonal variations among aquatic phages infecting the Baltic Sea Gammaproteobacteria Rheinheimera sp. bal341.</title>
        <authorList>
            <person name="Nilsson E."/>
            <person name="Li K."/>
            <person name="Fridlund J."/>
            <person name="Sulcius S."/>
            <person name="Bunse C."/>
            <person name="Karlsson C.M.G."/>
            <person name="Lindh M."/>
            <person name="Lundin D."/>
            <person name="Pinhassi J."/>
            <person name="Holmfeldt K."/>
        </authorList>
    </citation>
    <scope>NUCLEOTIDE SEQUENCE [LARGE SCALE GENOMIC DNA]</scope>
</reference>
<accession>A0A4P8N7L2</accession>
<organism evidence="1 2">
    <name type="scientific">Rheinheimera phage vB_RspM_Barba19A</name>
    <dbReference type="NCBI Taxonomy" id="2565658"/>
    <lineage>
        <taxon>Viruses</taxon>
        <taxon>Duplodnaviria</taxon>
        <taxon>Heunggongvirae</taxon>
        <taxon>Uroviricota</taxon>
        <taxon>Caudoviricetes</taxon>
        <taxon>Barbavirus</taxon>
        <taxon>Barbavirus barba19A</taxon>
    </lineage>
</organism>
<evidence type="ECO:0000313" key="1">
    <source>
        <dbReference type="EMBL" id="QCQ61939.1"/>
    </source>
</evidence>
<proteinExistence type="predicted"/>
<name>A0A4P8N7L2_9CAUD</name>
<evidence type="ECO:0000313" key="2">
    <source>
        <dbReference type="Proteomes" id="UP000304203"/>
    </source>
</evidence>
<keyword evidence="2" id="KW-1185">Reference proteome</keyword>
<dbReference type="EMBL" id="MK719730">
    <property type="protein sequence ID" value="QCQ61939.1"/>
    <property type="molecule type" value="Genomic_DNA"/>
</dbReference>
<protein>
    <submittedName>
        <fullName evidence="1">Uncharacterized protein</fullName>
    </submittedName>
</protein>
<sequence>MKSRCKACNEPFSPTLHTDLGGRFIRFEDMCSECISLCHQEENYQDIFEHLWVKPIDNFSSYEETE</sequence>
<gene>
    <name evidence="1" type="ORF">Barba19A_gp099</name>
</gene>
<dbReference type="Proteomes" id="UP000304203">
    <property type="component" value="Segment"/>
</dbReference>